<protein>
    <submittedName>
        <fullName evidence="2">Uncharacterized protein</fullName>
    </submittedName>
</protein>
<gene>
    <name evidence="2" type="ORF">VL20_4858</name>
</gene>
<keyword evidence="3" id="KW-1185">Reference proteome</keyword>
<evidence type="ECO:0000256" key="1">
    <source>
        <dbReference type="SAM" id="MobiDB-lite"/>
    </source>
</evidence>
<dbReference type="KEGG" id="mpk:VL20_4858"/>
<dbReference type="PATRIC" id="fig|1638788.3.peg.4901"/>
<reference evidence="2 3" key="1">
    <citation type="journal article" date="2016" name="Stand. Genomic Sci.">
        <title>Complete genome sequence and genomic characterization of Microcystis panniformis FACHB 1757 by third-generation sequencing.</title>
        <authorList>
            <person name="Zhang J.Y."/>
            <person name="Guan R."/>
            <person name="Zhang H.J."/>
            <person name="Li H."/>
            <person name="Xiao P."/>
            <person name="Yu G.L."/>
            <person name="Du L."/>
            <person name="Cao D.M."/>
            <person name="Zhu B.C."/>
            <person name="Li R.H."/>
            <person name="Lu Z.H."/>
        </authorList>
    </citation>
    <scope>NUCLEOTIDE SEQUENCE [LARGE SCALE GENOMIC DNA]</scope>
    <source>
        <strain evidence="2 3">FACHB-1757</strain>
    </source>
</reference>
<proteinExistence type="predicted"/>
<dbReference type="AlphaFoldDB" id="A0A0K1S6I0"/>
<organism evidence="2 3">
    <name type="scientific">Microcystis panniformis FACHB-1757</name>
    <dbReference type="NCBI Taxonomy" id="1638788"/>
    <lineage>
        <taxon>Bacteria</taxon>
        <taxon>Bacillati</taxon>
        <taxon>Cyanobacteriota</taxon>
        <taxon>Cyanophyceae</taxon>
        <taxon>Oscillatoriophycideae</taxon>
        <taxon>Chroococcales</taxon>
        <taxon>Microcystaceae</taxon>
        <taxon>Microcystis</taxon>
    </lineage>
</organism>
<sequence>MTTSKPVKSHTPHPTPHTLPPPKNFFSRPYLVDPFSIIAHEITAMQRARLAIAIGGEIGYILLR</sequence>
<evidence type="ECO:0000313" key="2">
    <source>
        <dbReference type="EMBL" id="AKV69739.1"/>
    </source>
</evidence>
<accession>A0A0K1S6I0</accession>
<evidence type="ECO:0000313" key="3">
    <source>
        <dbReference type="Proteomes" id="UP000068167"/>
    </source>
</evidence>
<name>A0A0K1S6I0_9CHRO</name>
<dbReference type="Proteomes" id="UP000068167">
    <property type="component" value="Chromosome"/>
</dbReference>
<feature type="region of interest" description="Disordered" evidence="1">
    <location>
        <begin position="1"/>
        <end position="21"/>
    </location>
</feature>
<dbReference type="RefSeq" id="WP_052277566.1">
    <property type="nucleotide sequence ID" value="NZ_CP011339.1"/>
</dbReference>
<dbReference type="EMBL" id="CP011339">
    <property type="protein sequence ID" value="AKV69739.1"/>
    <property type="molecule type" value="Genomic_DNA"/>
</dbReference>